<dbReference type="PANTHER" id="PTHR30483:SF6">
    <property type="entry name" value="PERIPLASMIC BINDING PROTEIN OF ABC TRANSPORTER FOR NATURAL AMINO ACIDS"/>
    <property type="match status" value="1"/>
</dbReference>
<name>X1KNG4_9ZZZZ</name>
<accession>X1KNG4</accession>
<dbReference type="Pfam" id="PF13458">
    <property type="entry name" value="Peripla_BP_6"/>
    <property type="match status" value="1"/>
</dbReference>
<sequence length="203" mass="22419">MLVALPVFAACPAPAEKTLYIGGTMSLTGAYAEDTAAVLAGYEDYAAYVNETKNLAPWRDEKFPADITLEVLYRDDELKAAKMLTIYEELKAKGILVYRIGSSDAAYALMDSLNEDRMGAVTMATGPYLMTPPRTIFTQYPIYTDEAAAVAEWFLEDWTEARAPRFAYLTADSPFGRSVETDDMTAYLEGLGYEVVGSQYVPM</sequence>
<gene>
    <name evidence="3" type="ORF">S06H3_21726</name>
</gene>
<dbReference type="InterPro" id="IPR028081">
    <property type="entry name" value="Leu-bd"/>
</dbReference>
<comment type="caution">
    <text evidence="3">The sequence shown here is derived from an EMBL/GenBank/DDBJ whole genome shotgun (WGS) entry which is preliminary data.</text>
</comment>
<feature type="non-terminal residue" evidence="3">
    <location>
        <position position="203"/>
    </location>
</feature>
<dbReference type="InterPro" id="IPR051010">
    <property type="entry name" value="BCAA_transport"/>
</dbReference>
<dbReference type="SUPFAM" id="SSF53822">
    <property type="entry name" value="Periplasmic binding protein-like I"/>
    <property type="match status" value="1"/>
</dbReference>
<dbReference type="PANTHER" id="PTHR30483">
    <property type="entry name" value="LEUCINE-SPECIFIC-BINDING PROTEIN"/>
    <property type="match status" value="1"/>
</dbReference>
<protein>
    <recommendedName>
        <fullName evidence="2">Leucine-binding protein domain-containing protein</fullName>
    </recommendedName>
</protein>
<evidence type="ECO:0000259" key="2">
    <source>
        <dbReference type="Pfam" id="PF13458"/>
    </source>
</evidence>
<dbReference type="InterPro" id="IPR028082">
    <property type="entry name" value="Peripla_BP_I"/>
</dbReference>
<proteinExistence type="predicted"/>
<feature type="domain" description="Leucine-binding protein" evidence="2">
    <location>
        <begin position="19"/>
        <end position="202"/>
    </location>
</feature>
<reference evidence="3" key="1">
    <citation type="journal article" date="2014" name="Front. Microbiol.">
        <title>High frequency of phylogenetically diverse reductive dehalogenase-homologous genes in deep subseafloor sedimentary metagenomes.</title>
        <authorList>
            <person name="Kawai M."/>
            <person name="Futagami T."/>
            <person name="Toyoda A."/>
            <person name="Takaki Y."/>
            <person name="Nishi S."/>
            <person name="Hori S."/>
            <person name="Arai W."/>
            <person name="Tsubouchi T."/>
            <person name="Morono Y."/>
            <person name="Uchiyama I."/>
            <person name="Ito T."/>
            <person name="Fujiyama A."/>
            <person name="Inagaki F."/>
            <person name="Takami H."/>
        </authorList>
    </citation>
    <scope>NUCLEOTIDE SEQUENCE</scope>
    <source>
        <strain evidence="3">Expedition CK06-06</strain>
    </source>
</reference>
<keyword evidence="1" id="KW-0732">Signal</keyword>
<dbReference type="Gene3D" id="3.40.50.2300">
    <property type="match status" value="2"/>
</dbReference>
<evidence type="ECO:0000313" key="3">
    <source>
        <dbReference type="EMBL" id="GAI08228.1"/>
    </source>
</evidence>
<dbReference type="AlphaFoldDB" id="X1KNG4"/>
<dbReference type="EMBL" id="BARV01011458">
    <property type="protein sequence ID" value="GAI08228.1"/>
    <property type="molecule type" value="Genomic_DNA"/>
</dbReference>
<organism evidence="3">
    <name type="scientific">marine sediment metagenome</name>
    <dbReference type="NCBI Taxonomy" id="412755"/>
    <lineage>
        <taxon>unclassified sequences</taxon>
        <taxon>metagenomes</taxon>
        <taxon>ecological metagenomes</taxon>
    </lineage>
</organism>
<evidence type="ECO:0000256" key="1">
    <source>
        <dbReference type="ARBA" id="ARBA00022729"/>
    </source>
</evidence>